<evidence type="ECO:0000313" key="2">
    <source>
        <dbReference type="Proteomes" id="UP000693970"/>
    </source>
</evidence>
<gene>
    <name evidence="1" type="ORF">IV203_018159</name>
</gene>
<comment type="caution">
    <text evidence="1">The sequence shown here is derived from an EMBL/GenBank/DDBJ whole genome shotgun (WGS) entry which is preliminary data.</text>
</comment>
<accession>A0A9K3M4L6</accession>
<dbReference type="AlphaFoldDB" id="A0A9K3M4L6"/>
<evidence type="ECO:0000313" key="1">
    <source>
        <dbReference type="EMBL" id="KAG7372016.1"/>
    </source>
</evidence>
<reference evidence="1" key="2">
    <citation type="submission" date="2021-04" db="EMBL/GenBank/DDBJ databases">
        <authorList>
            <person name="Podell S."/>
        </authorList>
    </citation>
    <scope>NUCLEOTIDE SEQUENCE</scope>
    <source>
        <strain evidence="1">Hildebrandi</strain>
    </source>
</reference>
<sequence>MVGGHFSFPESGLAQLLRGAITPYYNATLQATECIPAGMELFADFGSSWDGNLTENFYQDKIHRYDYDIADDLVESLIAFFDKFPNLSLDMQEDVMDFMLQKILRTATGANAKTINSLIPANPRKLKKVKEAGGTFMYQYQDMIKSNKWLHENGFCLNAIRQGPSTIPHAGRGAFAT</sequence>
<dbReference type="Proteomes" id="UP000693970">
    <property type="component" value="Unassembled WGS sequence"/>
</dbReference>
<dbReference type="OrthoDB" id="5560686at2759"/>
<organism evidence="1 2">
    <name type="scientific">Nitzschia inconspicua</name>
    <dbReference type="NCBI Taxonomy" id="303405"/>
    <lineage>
        <taxon>Eukaryota</taxon>
        <taxon>Sar</taxon>
        <taxon>Stramenopiles</taxon>
        <taxon>Ochrophyta</taxon>
        <taxon>Bacillariophyta</taxon>
        <taxon>Bacillariophyceae</taxon>
        <taxon>Bacillariophycidae</taxon>
        <taxon>Bacillariales</taxon>
        <taxon>Bacillariaceae</taxon>
        <taxon>Nitzschia</taxon>
    </lineage>
</organism>
<reference evidence="1" key="1">
    <citation type="journal article" date="2021" name="Sci. Rep.">
        <title>Diploid genomic architecture of Nitzschia inconspicua, an elite biomass production diatom.</title>
        <authorList>
            <person name="Oliver A."/>
            <person name="Podell S."/>
            <person name="Pinowska A."/>
            <person name="Traller J.C."/>
            <person name="Smith S.R."/>
            <person name="McClure R."/>
            <person name="Beliaev A."/>
            <person name="Bohutskyi P."/>
            <person name="Hill E.A."/>
            <person name="Rabines A."/>
            <person name="Zheng H."/>
            <person name="Allen L.Z."/>
            <person name="Kuo A."/>
            <person name="Grigoriev I.V."/>
            <person name="Allen A.E."/>
            <person name="Hazlebeck D."/>
            <person name="Allen E.E."/>
        </authorList>
    </citation>
    <scope>NUCLEOTIDE SEQUENCE</scope>
    <source>
        <strain evidence="1">Hildebrandi</strain>
    </source>
</reference>
<protein>
    <submittedName>
        <fullName evidence="1">Uncharacterized protein</fullName>
    </submittedName>
</protein>
<keyword evidence="2" id="KW-1185">Reference proteome</keyword>
<dbReference type="EMBL" id="JAGRRH010000003">
    <property type="protein sequence ID" value="KAG7372016.1"/>
    <property type="molecule type" value="Genomic_DNA"/>
</dbReference>
<proteinExistence type="predicted"/>
<name>A0A9K3M4L6_9STRA</name>